<dbReference type="Pfam" id="PF20559">
    <property type="entry name" value="DUF6770"/>
    <property type="match status" value="1"/>
</dbReference>
<dbReference type="InterPro" id="IPR046661">
    <property type="entry name" value="DUF6770"/>
</dbReference>
<dbReference type="OrthoDB" id="1312899at2"/>
<evidence type="ECO:0000256" key="1">
    <source>
        <dbReference type="SAM" id="SignalP"/>
    </source>
</evidence>
<dbReference type="Proteomes" id="UP000093510">
    <property type="component" value="Unassembled WGS sequence"/>
</dbReference>
<reference evidence="2 3" key="1">
    <citation type="submission" date="2016-03" db="EMBL/GenBank/DDBJ databases">
        <authorList>
            <person name="Ploux O."/>
        </authorList>
    </citation>
    <scope>NUCLEOTIDE SEQUENCE [LARGE SCALE GENOMIC DNA]</scope>
    <source>
        <strain evidence="2 3">LPB0076</strain>
    </source>
</reference>
<feature type="signal peptide" evidence="1">
    <location>
        <begin position="1"/>
        <end position="17"/>
    </location>
</feature>
<evidence type="ECO:0008006" key="4">
    <source>
        <dbReference type="Google" id="ProtNLM"/>
    </source>
</evidence>
<proteinExistence type="predicted"/>
<dbReference type="RefSeq" id="WP_066334837.1">
    <property type="nucleotide sequence ID" value="NZ_CP017688.1"/>
</dbReference>
<keyword evidence="1" id="KW-0732">Signal</keyword>
<comment type="caution">
    <text evidence="2">The sequence shown here is derived from an EMBL/GenBank/DDBJ whole genome shotgun (WGS) entry which is preliminary data.</text>
</comment>
<keyword evidence="3" id="KW-1185">Reference proteome</keyword>
<evidence type="ECO:0000313" key="2">
    <source>
        <dbReference type="EMBL" id="OCB75332.1"/>
    </source>
</evidence>
<feature type="chain" id="PRO_5008624991" description="WG repeat-containing protein" evidence="1">
    <location>
        <begin position="18"/>
        <end position="481"/>
    </location>
</feature>
<sequence>MKKTILFLLLFTSLSRAQSYTVLNNTAGELERFSPIYDHETLYGYVEVRKMNVDENLKNTFKYTVLDKNFNSICVGELTDQASKSKRYLKVLDVNYANGYLLFDLVEYAKSGGQESVFLPKTYQVVDLKNNVVINKGVPINEVYYNPIYSSTYSLDKTGFLAVNGERTIKNFMVKTVPFCALSTKGEKIWEYQNPRKYEKAVNYYSLKSYTENYIVLYNFFRNGSRNEVLQANVVVLDAKTGKELVYHPLESEYTVDCEYAFTDEDKLYIGGKFLKKNKDNYPHFKESLGIFQKVIDLKTNAIIRDSYRKNESYKDIKISEDGRVSGDGFLKYQKCNLNPDGTFFVLAESFRITQTGKNYTQLYTFLMDKDFNSVKTTEYNVKSTMGYKYYFSQRIANKMGRAYFFFDKNDNSNLELNILNHYYKSKKETIQKMPLTNKESSINVFPAKEGYVGIAEYFKDPKKEGKYMEIRLEKLNFERE</sequence>
<accession>A0A1B9E056</accession>
<protein>
    <recommendedName>
        <fullName evidence="4">WG repeat-containing protein</fullName>
    </recommendedName>
</protein>
<dbReference type="EMBL" id="LVEP01000029">
    <property type="protein sequence ID" value="OCB75332.1"/>
    <property type="molecule type" value="Genomic_DNA"/>
</dbReference>
<name>A0A1B9E056_9FLAO</name>
<organism evidence="2 3">
    <name type="scientific">Flavobacterium crassostreae</name>
    <dbReference type="NCBI Taxonomy" id="1763534"/>
    <lineage>
        <taxon>Bacteria</taxon>
        <taxon>Pseudomonadati</taxon>
        <taxon>Bacteroidota</taxon>
        <taxon>Flavobacteriia</taxon>
        <taxon>Flavobacteriales</taxon>
        <taxon>Flavobacteriaceae</taxon>
        <taxon>Flavobacterium</taxon>
    </lineage>
</organism>
<dbReference type="AlphaFoldDB" id="A0A1B9E056"/>
<evidence type="ECO:0000313" key="3">
    <source>
        <dbReference type="Proteomes" id="UP000093510"/>
    </source>
</evidence>
<gene>
    <name evidence="2" type="ORF">LPBF_08020</name>
</gene>
<dbReference type="STRING" id="1763534.GCA_001831475_00518"/>